<sequence>MVKHSFSGFDIFAPIPGSTATNNSRRQYNAYQYHLKQPEGDFGDARGMTFIQWLRIYQLPSDTRDGVTVQLRNQHGPAKGKPCGVAMSFPFELLDIYLGAWAACCLHGMLEERLLPVVPDALHIPGFEDELARIDPELMLRGINADRISTFKAKIQATNLLLLHIRDGREDPGFWTARDLPGYPRRQWSPEQSAVMDWMRDRLGVNDASDGRNRVLQISGPPGTGKTEVVIGATKLALDDDCRVLVAGPIGLLVAMYRLKLPADERLTMETIHSAFKITRPADAAYIPPGRLRRYDVIIFDEVSQIDAAVWADLKAALGELHPGPLVLFVGDFQQLQPVTGKPQLQIDLDTEVANGTVDRIDLKNHNLARSIDPDML</sequence>
<dbReference type="Proteomes" id="UP000601435">
    <property type="component" value="Unassembled WGS sequence"/>
</dbReference>
<organism evidence="1 2">
    <name type="scientific">Symbiodinium necroappetens</name>
    <dbReference type="NCBI Taxonomy" id="1628268"/>
    <lineage>
        <taxon>Eukaryota</taxon>
        <taxon>Sar</taxon>
        <taxon>Alveolata</taxon>
        <taxon>Dinophyceae</taxon>
        <taxon>Suessiales</taxon>
        <taxon>Symbiodiniaceae</taxon>
        <taxon>Symbiodinium</taxon>
    </lineage>
</organism>
<keyword evidence="2" id="KW-1185">Reference proteome</keyword>
<accession>A0A813BPM7</accession>
<dbReference type="Gene3D" id="3.40.50.300">
    <property type="entry name" value="P-loop containing nucleotide triphosphate hydrolases"/>
    <property type="match status" value="1"/>
</dbReference>
<name>A0A813BPM7_9DINO</name>
<protein>
    <submittedName>
        <fullName evidence="1">Pif1 protein</fullName>
    </submittedName>
</protein>
<dbReference type="Pfam" id="PF13604">
    <property type="entry name" value="AAA_30"/>
    <property type="match status" value="1"/>
</dbReference>
<dbReference type="InterPro" id="IPR027417">
    <property type="entry name" value="P-loop_NTPase"/>
</dbReference>
<evidence type="ECO:0000313" key="1">
    <source>
        <dbReference type="EMBL" id="CAE7914985.1"/>
    </source>
</evidence>
<comment type="caution">
    <text evidence="1">The sequence shown here is derived from an EMBL/GenBank/DDBJ whole genome shotgun (WGS) entry which is preliminary data.</text>
</comment>
<reference evidence="1" key="1">
    <citation type="submission" date="2021-02" db="EMBL/GenBank/DDBJ databases">
        <authorList>
            <person name="Dougan E. K."/>
            <person name="Rhodes N."/>
            <person name="Thang M."/>
            <person name="Chan C."/>
        </authorList>
    </citation>
    <scope>NUCLEOTIDE SEQUENCE</scope>
</reference>
<evidence type="ECO:0000313" key="2">
    <source>
        <dbReference type="Proteomes" id="UP000601435"/>
    </source>
</evidence>
<gene>
    <name evidence="1" type="primary">pif1</name>
    <name evidence="1" type="ORF">SNEC2469_LOCUS31326</name>
</gene>
<dbReference type="AlphaFoldDB" id="A0A813BPM7"/>
<dbReference type="SUPFAM" id="SSF52540">
    <property type="entry name" value="P-loop containing nucleoside triphosphate hydrolases"/>
    <property type="match status" value="1"/>
</dbReference>
<proteinExistence type="predicted"/>
<feature type="non-terminal residue" evidence="1">
    <location>
        <position position="377"/>
    </location>
</feature>
<dbReference type="EMBL" id="CAJNJA010075445">
    <property type="protein sequence ID" value="CAE7914985.1"/>
    <property type="molecule type" value="Genomic_DNA"/>
</dbReference>